<keyword evidence="9" id="KW-0966">Cell projection</keyword>
<comment type="similarity">
    <text evidence="2">Belongs to the FHIPEP (flagella/HR/invasion proteins export pore) family.</text>
</comment>
<dbReference type="PROSITE" id="PS00994">
    <property type="entry name" value="FHIPEP"/>
    <property type="match status" value="1"/>
</dbReference>
<keyword evidence="10" id="KW-1185">Reference proteome</keyword>
<dbReference type="OrthoDB" id="9759185at2"/>
<protein>
    <submittedName>
        <fullName evidence="9">Flagellar biosynthesis protein FlhA</fullName>
    </submittedName>
</protein>
<dbReference type="GO" id="GO:0044780">
    <property type="term" value="P:bacterial-type flagellum assembly"/>
    <property type="evidence" value="ECO:0007669"/>
    <property type="project" value="TreeGrafter"/>
</dbReference>
<dbReference type="InterPro" id="IPR042196">
    <property type="entry name" value="FHIPEP_4"/>
</dbReference>
<keyword evidence="9" id="KW-0969">Cilium</keyword>
<feature type="transmembrane region" description="Helical" evidence="8">
    <location>
        <begin position="200"/>
        <end position="221"/>
    </location>
</feature>
<keyword evidence="4 8" id="KW-0812">Transmembrane</keyword>
<evidence type="ECO:0000256" key="8">
    <source>
        <dbReference type="SAM" id="Phobius"/>
    </source>
</evidence>
<reference evidence="9 10" key="1">
    <citation type="submission" date="2014-10" db="EMBL/GenBank/DDBJ databases">
        <title>Genome sequence of Novosphingobium malaysiense MUSC 273(T).</title>
        <authorList>
            <person name="Lee L.-H."/>
        </authorList>
    </citation>
    <scope>NUCLEOTIDE SEQUENCE [LARGE SCALE GENOMIC DNA]</scope>
    <source>
        <strain evidence="9 10">MUSC 273</strain>
    </source>
</reference>
<feature type="transmembrane region" description="Helical" evidence="8">
    <location>
        <begin position="108"/>
        <end position="131"/>
    </location>
</feature>
<dbReference type="Gene3D" id="1.10.8.540">
    <property type="entry name" value="FHIPEP family, domain 3"/>
    <property type="match status" value="1"/>
</dbReference>
<gene>
    <name evidence="9" type="ORF">LK12_04190</name>
</gene>
<dbReference type="Gene3D" id="3.40.50.12790">
    <property type="entry name" value="FHIPEP family, domain 4"/>
    <property type="match status" value="1"/>
</dbReference>
<sequence>MNVFKRINDPGAMALPAGILILIVLMIVPVPAFILDVSFVMNIALSVAVLMAAMNAEKPLDFSSFPSVLLFATLLRLALNVASTRVVLVHGHEGGEAAGKVIESFGEFLIGGNFAVGIFVFLILVIINLVVVTKGAGRVSEVSARFTLDALPGKQMAIDADLAAGLMTAEEAKARRREVSTEADFYGSMDGSSKFVKGDAIAALLILGVNIIAGFCLGMISHQMSAGDAAQTYITLAIGDALVAQVPSLLLSIAAAVIVTRVSDSRDLAGQIGGQFAAPGTWLPVAVVLGAIGMIPAMPQTIFLPAAGLALWLWHALRKRAALAAVPVVEPEPEVDPAKIVLEDVSDHTLVTIELGYGLVQLVDERRGSPLVTRVTGVRKQLSQSFGFIVPQFRVRDALDMSPYDYRILLGGVNLGGAMIRPDKVLAIDTGEVRQGQSLRGESTQDPSFGCPAIWIDTAERDQATAEGFLTVDPGTVIATHLNQLLVERPQDMLGPDQVKDLLESLKDTASGLIETIHPQPLSLAAVTRLLRALLEDHIPISHPLPILASLSRAVQQTVEHDRLVELVRADLGALIVGRICPPNERLPVVTLDAGLEGSIVQGMQDPVTGQPVIEPDLARMIGETISALSEARGPGAIPLTLVVQPRARRALAALLRMRAPSCLVISIAELPSTQPIEVIDVVGAPPPVNQNPGLPNPDSHANHTHEAESMAA</sequence>
<dbReference type="Gene3D" id="3.40.30.60">
    <property type="entry name" value="FHIPEP family, domain 1"/>
    <property type="match status" value="1"/>
</dbReference>
<evidence type="ECO:0000256" key="6">
    <source>
        <dbReference type="ARBA" id="ARBA00023136"/>
    </source>
</evidence>
<keyword evidence="9" id="KW-0282">Flagellum</keyword>
<comment type="subcellular location">
    <subcellularLocation>
        <location evidence="1">Cell membrane</location>
        <topology evidence="1">Multi-pass membrane protein</topology>
    </subcellularLocation>
</comment>
<organism evidence="9 10">
    <name type="scientific">Novosphingobium malaysiense</name>
    <dbReference type="NCBI Taxonomy" id="1348853"/>
    <lineage>
        <taxon>Bacteria</taxon>
        <taxon>Pseudomonadati</taxon>
        <taxon>Pseudomonadota</taxon>
        <taxon>Alphaproteobacteria</taxon>
        <taxon>Sphingomonadales</taxon>
        <taxon>Sphingomonadaceae</taxon>
        <taxon>Novosphingobium</taxon>
    </lineage>
</organism>
<evidence type="ECO:0000256" key="1">
    <source>
        <dbReference type="ARBA" id="ARBA00004651"/>
    </source>
</evidence>
<evidence type="ECO:0000256" key="5">
    <source>
        <dbReference type="ARBA" id="ARBA00022989"/>
    </source>
</evidence>
<evidence type="ECO:0000313" key="10">
    <source>
        <dbReference type="Proteomes" id="UP000031057"/>
    </source>
</evidence>
<dbReference type="Proteomes" id="UP000031057">
    <property type="component" value="Unassembled WGS sequence"/>
</dbReference>
<proteinExistence type="inferred from homology"/>
<feature type="transmembrane region" description="Helical" evidence="8">
    <location>
        <begin position="233"/>
        <end position="260"/>
    </location>
</feature>
<dbReference type="GO" id="GO:0009306">
    <property type="term" value="P:protein secretion"/>
    <property type="evidence" value="ECO:0007669"/>
    <property type="project" value="InterPro"/>
</dbReference>
<dbReference type="InterPro" id="IPR001712">
    <property type="entry name" value="T3SS_FHIPEP"/>
</dbReference>
<keyword evidence="3" id="KW-1003">Cell membrane</keyword>
<feature type="transmembrane region" description="Helical" evidence="8">
    <location>
        <begin position="272"/>
        <end position="295"/>
    </location>
</feature>
<keyword evidence="5 8" id="KW-1133">Transmembrane helix</keyword>
<dbReference type="InterPro" id="IPR042193">
    <property type="entry name" value="FHIPEP_3"/>
</dbReference>
<feature type="compositionally biased region" description="Basic and acidic residues" evidence="7">
    <location>
        <begin position="701"/>
        <end position="713"/>
    </location>
</feature>
<keyword evidence="6 8" id="KW-0472">Membrane</keyword>
<feature type="transmembrane region" description="Helical" evidence="8">
    <location>
        <begin position="12"/>
        <end position="33"/>
    </location>
</feature>
<dbReference type="PANTHER" id="PTHR30161">
    <property type="entry name" value="FLAGELLAR EXPORT PROTEIN, MEMBRANE FLHA SUBUNIT-RELATED"/>
    <property type="match status" value="1"/>
</dbReference>
<comment type="caution">
    <text evidence="9">The sequence shown here is derived from an EMBL/GenBank/DDBJ whole genome shotgun (WGS) entry which is preliminary data.</text>
</comment>
<evidence type="ECO:0000256" key="7">
    <source>
        <dbReference type="SAM" id="MobiDB-lite"/>
    </source>
</evidence>
<dbReference type="Pfam" id="PF00771">
    <property type="entry name" value="FHIPEP"/>
    <property type="match status" value="1"/>
</dbReference>
<evidence type="ECO:0000256" key="3">
    <source>
        <dbReference type="ARBA" id="ARBA00022475"/>
    </source>
</evidence>
<dbReference type="InterPro" id="IPR042194">
    <property type="entry name" value="FHIPEP_1"/>
</dbReference>
<dbReference type="STRING" id="1348853.LK12_04190"/>
<evidence type="ECO:0000256" key="4">
    <source>
        <dbReference type="ARBA" id="ARBA00022692"/>
    </source>
</evidence>
<dbReference type="GO" id="GO:0005886">
    <property type="term" value="C:plasma membrane"/>
    <property type="evidence" value="ECO:0007669"/>
    <property type="project" value="UniProtKB-SubCell"/>
</dbReference>
<name>A0A0B1ZS82_9SPHN</name>
<feature type="region of interest" description="Disordered" evidence="7">
    <location>
        <begin position="688"/>
        <end position="713"/>
    </location>
</feature>
<dbReference type="PIRSF" id="PIRSF005419">
    <property type="entry name" value="FlhA"/>
    <property type="match status" value="1"/>
</dbReference>
<dbReference type="InterPro" id="IPR025505">
    <property type="entry name" value="FHIPEP_CS"/>
</dbReference>
<dbReference type="AlphaFoldDB" id="A0A0B1ZS82"/>
<dbReference type="PRINTS" id="PR00949">
    <property type="entry name" value="TYPE3IMAPROT"/>
</dbReference>
<dbReference type="PANTHER" id="PTHR30161:SF1">
    <property type="entry name" value="FLAGELLAR BIOSYNTHESIS PROTEIN FLHA-RELATED"/>
    <property type="match status" value="1"/>
</dbReference>
<evidence type="ECO:0000313" key="9">
    <source>
        <dbReference type="EMBL" id="KHK93471.1"/>
    </source>
</evidence>
<accession>A0A0B1ZS82</accession>
<dbReference type="EMBL" id="JTDI01000001">
    <property type="protein sequence ID" value="KHK93471.1"/>
    <property type="molecule type" value="Genomic_DNA"/>
</dbReference>
<evidence type="ECO:0000256" key="2">
    <source>
        <dbReference type="ARBA" id="ARBA00008835"/>
    </source>
</evidence>